<keyword evidence="3" id="KW-0150">Chloroplast</keyword>
<organism evidence="3">
    <name type="scientific">Caulerpa lentillifera</name>
    <dbReference type="NCBI Taxonomy" id="148947"/>
    <lineage>
        <taxon>Eukaryota</taxon>
        <taxon>Viridiplantae</taxon>
        <taxon>Chlorophyta</taxon>
        <taxon>core chlorophytes</taxon>
        <taxon>Ulvophyceae</taxon>
        <taxon>TCBD clade</taxon>
        <taxon>Bryopsidales</taxon>
        <taxon>Halimedineae</taxon>
        <taxon>Caulerpaceae</taxon>
        <taxon>Caulerpa</taxon>
    </lineage>
</organism>
<dbReference type="EMBL" id="MN201587">
    <property type="protein sequence ID" value="QKS32288.1"/>
    <property type="molecule type" value="Genomic_DNA"/>
</dbReference>
<feature type="transmembrane region" description="Helical" evidence="2">
    <location>
        <begin position="97"/>
        <end position="116"/>
    </location>
</feature>
<gene>
    <name evidence="3" type="primary">orf212</name>
</gene>
<sequence>MFQPNQYMSARGSEGSESLDSVSIDHDFGLEGLYVEGNGNQVEEIEAMADHNQVGHQLEDLDHNQVEDQSNIVSEDRALIIRDADPIVIPDEEPDPYWLRIYAILCICASFIYIVYSVREMMKGEFADTEIKKESDDADTEFKKLKKEDEIGEASISPSPEEDVAEASDSSSSSEAGPPRFGKGWMVIVPVCVLGIALVSRLLFNKSQKTKN</sequence>
<dbReference type="AlphaFoldDB" id="A0A345HH03"/>
<name>A0A345HH03_9CHLO</name>
<keyword evidence="2" id="KW-0812">Transmembrane</keyword>
<protein>
    <submittedName>
        <fullName evidence="3">Uncharacterized protein</fullName>
    </submittedName>
</protein>
<feature type="region of interest" description="Disordered" evidence="1">
    <location>
        <begin position="142"/>
        <end position="179"/>
    </location>
</feature>
<keyword evidence="2" id="KW-1133">Transmembrane helix</keyword>
<keyword evidence="2" id="KW-0472">Membrane</keyword>
<evidence type="ECO:0000256" key="1">
    <source>
        <dbReference type="SAM" id="MobiDB-lite"/>
    </source>
</evidence>
<feature type="transmembrane region" description="Helical" evidence="2">
    <location>
        <begin position="184"/>
        <end position="204"/>
    </location>
</feature>
<reference evidence="3" key="1">
    <citation type="submission" date="2018-01" db="EMBL/GenBank/DDBJ databases">
        <title>Complete Chloroplast Genome of Caulerpa lentillifera.</title>
        <authorList>
            <person name="Gao D."/>
            <person name="Sun Z."/>
            <person name="Yao J."/>
            <person name="Tan W."/>
        </authorList>
    </citation>
    <scope>NUCLEOTIDE SEQUENCE</scope>
</reference>
<evidence type="ECO:0000313" key="3">
    <source>
        <dbReference type="EMBL" id="AXG75893.1"/>
    </source>
</evidence>
<dbReference type="GeneID" id="37867949"/>
<accession>A0A345HH03</accession>
<feature type="compositionally biased region" description="Low complexity" evidence="1">
    <location>
        <begin position="167"/>
        <end position="176"/>
    </location>
</feature>
<evidence type="ECO:0000313" key="4">
    <source>
        <dbReference type="EMBL" id="QKS32288.1"/>
    </source>
</evidence>
<dbReference type="RefSeq" id="YP_009514401.1">
    <property type="nucleotide sequence ID" value="NC_039377.1"/>
</dbReference>
<keyword evidence="3" id="KW-0934">Plastid</keyword>
<geneLocation type="chloroplast" evidence="3"/>
<evidence type="ECO:0000256" key="2">
    <source>
        <dbReference type="SAM" id="Phobius"/>
    </source>
</evidence>
<reference evidence="4" key="2">
    <citation type="submission" date="2019-07" db="EMBL/GenBank/DDBJ databases">
        <authorList>
            <person name="Jia X."/>
        </authorList>
    </citation>
    <scope>NUCLEOTIDE SEQUENCE</scope>
</reference>
<proteinExistence type="predicted"/>
<dbReference type="EMBL" id="MG753774">
    <property type="protein sequence ID" value="AXG75893.1"/>
    <property type="molecule type" value="Genomic_DNA"/>
</dbReference>